<dbReference type="EMBL" id="JAAAIM010000090">
    <property type="protein sequence ID" value="KAG0295276.1"/>
    <property type="molecule type" value="Genomic_DNA"/>
</dbReference>
<comment type="caution">
    <text evidence="1">The sequence shown here is derived from an EMBL/GenBank/DDBJ whole genome shotgun (WGS) entry which is preliminary data.</text>
</comment>
<accession>A0ABQ7KCM6</accession>
<sequence length="117" mass="12593">MSRQLFWAFPAVLRVECSSLARGGGEVSLADANADLAVDDSDADSFRDHPIQELVFRNSAGFSSSAPRNLEQMFFRMSCLVDICVQGYELDGVAVLHLTCCSSPTPSNVKSTTGSVN</sequence>
<dbReference type="Proteomes" id="UP001194696">
    <property type="component" value="Unassembled WGS sequence"/>
</dbReference>
<name>A0ABQ7KCM6_9FUNG</name>
<evidence type="ECO:0000313" key="1">
    <source>
        <dbReference type="EMBL" id="KAG0295276.1"/>
    </source>
</evidence>
<protein>
    <submittedName>
        <fullName evidence="1">Uncharacterized protein</fullName>
    </submittedName>
</protein>
<organism evidence="1 2">
    <name type="scientific">Linnemannia gamsii</name>
    <dbReference type="NCBI Taxonomy" id="64522"/>
    <lineage>
        <taxon>Eukaryota</taxon>
        <taxon>Fungi</taxon>
        <taxon>Fungi incertae sedis</taxon>
        <taxon>Mucoromycota</taxon>
        <taxon>Mortierellomycotina</taxon>
        <taxon>Mortierellomycetes</taxon>
        <taxon>Mortierellales</taxon>
        <taxon>Mortierellaceae</taxon>
        <taxon>Linnemannia</taxon>
    </lineage>
</organism>
<proteinExistence type="predicted"/>
<evidence type="ECO:0000313" key="2">
    <source>
        <dbReference type="Proteomes" id="UP001194696"/>
    </source>
</evidence>
<keyword evidence="2" id="KW-1185">Reference proteome</keyword>
<gene>
    <name evidence="1" type="ORF">BGZ96_012181</name>
</gene>
<reference evidence="1 2" key="1">
    <citation type="journal article" date="2020" name="Fungal Divers.">
        <title>Resolving the Mortierellaceae phylogeny through synthesis of multi-gene phylogenetics and phylogenomics.</title>
        <authorList>
            <person name="Vandepol N."/>
            <person name="Liber J."/>
            <person name="Desiro A."/>
            <person name="Na H."/>
            <person name="Kennedy M."/>
            <person name="Barry K."/>
            <person name="Grigoriev I.V."/>
            <person name="Miller A.N."/>
            <person name="O'Donnell K."/>
            <person name="Stajich J.E."/>
            <person name="Bonito G."/>
        </authorList>
    </citation>
    <scope>NUCLEOTIDE SEQUENCE [LARGE SCALE GENOMIC DNA]</scope>
    <source>
        <strain evidence="1 2">AD045</strain>
    </source>
</reference>